<dbReference type="Proteomes" id="UP000245137">
    <property type="component" value="Unassembled WGS sequence"/>
</dbReference>
<keyword evidence="2" id="KW-1185">Reference proteome</keyword>
<dbReference type="Gene3D" id="3.10.620.30">
    <property type="match status" value="1"/>
</dbReference>
<evidence type="ECO:0000313" key="2">
    <source>
        <dbReference type="Proteomes" id="UP000245137"/>
    </source>
</evidence>
<accession>A0A2U1SMG2</accession>
<evidence type="ECO:0000313" key="1">
    <source>
        <dbReference type="EMBL" id="PWB92802.1"/>
    </source>
</evidence>
<organism evidence="1 2">
    <name type="scientific">Methylosinus sporium</name>
    <dbReference type="NCBI Taxonomy" id="428"/>
    <lineage>
        <taxon>Bacteria</taxon>
        <taxon>Pseudomonadati</taxon>
        <taxon>Pseudomonadota</taxon>
        <taxon>Alphaproteobacteria</taxon>
        <taxon>Hyphomicrobiales</taxon>
        <taxon>Methylocystaceae</taxon>
        <taxon>Methylosinus</taxon>
    </lineage>
</organism>
<dbReference type="Pfam" id="PF06035">
    <property type="entry name" value="Peptidase_C93"/>
    <property type="match status" value="1"/>
</dbReference>
<dbReference type="PANTHER" id="PTHR39327:SF1">
    <property type="entry name" value="BLR5470 PROTEIN"/>
    <property type="match status" value="1"/>
</dbReference>
<dbReference type="EMBL" id="PUIV01000036">
    <property type="protein sequence ID" value="PWB92802.1"/>
    <property type="molecule type" value="Genomic_DNA"/>
</dbReference>
<comment type="caution">
    <text evidence="1">The sequence shown here is derived from an EMBL/GenBank/DDBJ whole genome shotgun (WGS) entry which is preliminary data.</text>
</comment>
<dbReference type="PANTHER" id="PTHR39327">
    <property type="match status" value="1"/>
</dbReference>
<proteinExistence type="predicted"/>
<reference evidence="1 2" key="1">
    <citation type="journal article" date="2018" name="Appl. Microbiol. Biotechnol.">
        <title>Co-cultivation of the strictly anaerobic methanogen Methanosarcina barkeri with aerobic methanotrophs in an oxygen-limited membrane bioreactor.</title>
        <authorList>
            <person name="In 't Zandt M.H."/>
            <person name="van den Bosch T.J.M."/>
            <person name="Rijkers R."/>
            <person name="van Kessel M.A.H.J."/>
            <person name="Jetten M.S.M."/>
            <person name="Welte C.U."/>
        </authorList>
    </citation>
    <scope>NUCLEOTIDE SEQUENCE [LARGE SCALE GENOMIC DNA]</scope>
    <source>
        <strain evidence="1 2">DSM 17706</strain>
    </source>
</reference>
<dbReference type="AlphaFoldDB" id="A0A2U1SMG2"/>
<name>A0A2U1SMG2_METSR</name>
<gene>
    <name evidence="1" type="ORF">C5689_16335</name>
</gene>
<dbReference type="InterPro" id="IPR010319">
    <property type="entry name" value="Transglutaminase-like_Cys_pept"/>
</dbReference>
<dbReference type="OrthoDB" id="7206808at2"/>
<protein>
    <submittedName>
        <fullName evidence="1">Transglutaminase</fullName>
    </submittedName>
</protein>
<sequence length="227" mass="25315">MARRPTSSPGGSGVGVADFLARVSLRVSLALVLFGGSAARAEFHGSVAGPEIPRASFVVTGEPTSIPYGWMDFCGRQPQECRQSILPAADIELSREAWARLNEINRAVNAAIEPLSNLEHWGTIADHWDYPVDGKGDCKIYALEKRRLLMEMGFPRQALLMTIVRDKNDQGHAILTARTSRGDFILDNLTDEVKPWDVTVYRFVKRQSQEDPNVWVTIEPRRRVGAR</sequence>